<feature type="region of interest" description="Disordered" evidence="1">
    <location>
        <begin position="1"/>
        <end position="52"/>
    </location>
</feature>
<feature type="compositionally biased region" description="Basic and acidic residues" evidence="1">
    <location>
        <begin position="250"/>
        <end position="292"/>
    </location>
</feature>
<evidence type="ECO:0000313" key="3">
    <source>
        <dbReference type="Proteomes" id="UP001148786"/>
    </source>
</evidence>
<evidence type="ECO:0000313" key="2">
    <source>
        <dbReference type="EMBL" id="KAJ3507037.1"/>
    </source>
</evidence>
<feature type="compositionally biased region" description="Basic and acidic residues" evidence="1">
    <location>
        <begin position="71"/>
        <end position="86"/>
    </location>
</feature>
<feature type="compositionally biased region" description="Basic and acidic residues" evidence="1">
    <location>
        <begin position="95"/>
        <end position="106"/>
    </location>
</feature>
<feature type="compositionally biased region" description="Basic and acidic residues" evidence="1">
    <location>
        <begin position="202"/>
        <end position="239"/>
    </location>
</feature>
<accession>A0A9W8MWB5</accession>
<proteinExistence type="predicted"/>
<gene>
    <name evidence="2" type="ORF">NLJ89_g6531</name>
</gene>
<feature type="compositionally biased region" description="Low complexity" evidence="1">
    <location>
        <begin position="162"/>
        <end position="175"/>
    </location>
</feature>
<dbReference type="EMBL" id="JANKHO010000701">
    <property type="protein sequence ID" value="KAJ3507037.1"/>
    <property type="molecule type" value="Genomic_DNA"/>
</dbReference>
<feature type="compositionally biased region" description="Pro residues" evidence="1">
    <location>
        <begin position="324"/>
        <end position="335"/>
    </location>
</feature>
<organism evidence="2 3">
    <name type="scientific">Agrocybe chaxingu</name>
    <dbReference type="NCBI Taxonomy" id="84603"/>
    <lineage>
        <taxon>Eukaryota</taxon>
        <taxon>Fungi</taxon>
        <taxon>Dikarya</taxon>
        <taxon>Basidiomycota</taxon>
        <taxon>Agaricomycotina</taxon>
        <taxon>Agaricomycetes</taxon>
        <taxon>Agaricomycetidae</taxon>
        <taxon>Agaricales</taxon>
        <taxon>Agaricineae</taxon>
        <taxon>Strophariaceae</taxon>
        <taxon>Agrocybe</taxon>
    </lineage>
</organism>
<feature type="compositionally biased region" description="Basic and acidic residues" evidence="1">
    <location>
        <begin position="136"/>
        <end position="159"/>
    </location>
</feature>
<feature type="region of interest" description="Disordered" evidence="1">
    <location>
        <begin position="64"/>
        <end position="335"/>
    </location>
</feature>
<sequence>MPSTPRKRPASRSPDGARSSKRQLTSSPEEGEVDDTLPTPGPNPNPIIPAISLPAKPATLIKKSVPFPFKRKPDGPKSSADGEKSEPLNVFAQYEEAHRPREEPRRANNRPLPRSGKTDHWEPGFGRGESLLSRIEPLESYRRHELGSSRDSWDRERRRSPTTRNSPPRSRSPPSHYRGKHRLPAPRSPEASFSPPTQPTLDRLRDRSRERGYDRERDRDREWDRDRYRRDFREDDSRRFGRRNSLTDDSDGRYYRPQYNDHRRGDDREWTRRDPAPYRGREDDRYDRRSYDSRPPSRPRSPPSSGLISPPLAPPTQPEFHRPVSPPPQTSPTPT</sequence>
<comment type="caution">
    <text evidence="2">The sequence shown here is derived from an EMBL/GenBank/DDBJ whole genome shotgun (WGS) entry which is preliminary data.</text>
</comment>
<dbReference type="OrthoDB" id="10665349at2759"/>
<evidence type="ECO:0000256" key="1">
    <source>
        <dbReference type="SAM" id="MobiDB-lite"/>
    </source>
</evidence>
<protein>
    <submittedName>
        <fullName evidence="2">Uncharacterized protein</fullName>
    </submittedName>
</protein>
<dbReference type="Proteomes" id="UP001148786">
    <property type="component" value="Unassembled WGS sequence"/>
</dbReference>
<name>A0A9W8MWB5_9AGAR</name>
<feature type="compositionally biased region" description="Basic residues" evidence="1">
    <location>
        <begin position="1"/>
        <end position="10"/>
    </location>
</feature>
<reference evidence="2" key="1">
    <citation type="submission" date="2022-07" db="EMBL/GenBank/DDBJ databases">
        <title>Genome Sequence of Agrocybe chaxingu.</title>
        <authorList>
            <person name="Buettner E."/>
        </authorList>
    </citation>
    <scope>NUCLEOTIDE SEQUENCE</scope>
    <source>
        <strain evidence="2">MP-N11</strain>
    </source>
</reference>
<keyword evidence="3" id="KW-1185">Reference proteome</keyword>
<dbReference type="AlphaFoldDB" id="A0A9W8MWB5"/>